<dbReference type="InterPro" id="IPR043136">
    <property type="entry name" value="B30.2/SPRY_sf"/>
</dbReference>
<dbReference type="InterPro" id="IPR013320">
    <property type="entry name" value="ConA-like_dom_sf"/>
</dbReference>
<accession>A0AAV3PB50</accession>
<evidence type="ECO:0000313" key="4">
    <source>
        <dbReference type="Proteomes" id="UP001454036"/>
    </source>
</evidence>
<keyword evidence="1" id="KW-0472">Membrane</keyword>
<dbReference type="Proteomes" id="UP001454036">
    <property type="component" value="Unassembled WGS sequence"/>
</dbReference>
<dbReference type="PANTHER" id="PTHR44991">
    <property type="entry name" value="IMMUNOGLOBULIN SUPERFAMILY MEMBER 5"/>
    <property type="match status" value="1"/>
</dbReference>
<reference evidence="3 4" key="1">
    <citation type="submission" date="2024-01" db="EMBL/GenBank/DDBJ databases">
        <title>The complete chloroplast genome sequence of Lithospermum erythrorhizon: insights into the phylogenetic relationship among Boraginaceae species and the maternal lineages of purple gromwells.</title>
        <authorList>
            <person name="Okada T."/>
            <person name="Watanabe K."/>
        </authorList>
    </citation>
    <scope>NUCLEOTIDE SEQUENCE [LARGE SCALE GENOMIC DNA]</scope>
</reference>
<comment type="caution">
    <text evidence="3">The sequence shown here is derived from an EMBL/GenBank/DDBJ whole genome shotgun (WGS) entry which is preliminary data.</text>
</comment>
<feature type="domain" description="SPRY" evidence="2">
    <location>
        <begin position="201"/>
        <end position="392"/>
    </location>
</feature>
<proteinExistence type="predicted"/>
<evidence type="ECO:0000256" key="1">
    <source>
        <dbReference type="SAM" id="Phobius"/>
    </source>
</evidence>
<dbReference type="SUPFAM" id="SSF49899">
    <property type="entry name" value="Concanavalin A-like lectins/glucanases"/>
    <property type="match status" value="1"/>
</dbReference>
<keyword evidence="4" id="KW-1185">Reference proteome</keyword>
<sequence length="481" mass="53284">MLKWLRIALVSASVGVFTIFLSFLFFRKFCCRRKHPNDHLPIDHVIQERSQSLQIGISKLHLNENILENKKPIFLVDHQRGISRNKPLFNWSDHPSLVTDAVENGWSRFGFTAHVASSASVRSAGGLFSSCGVSDQGIKVNGVEVRWEICQGSPDFVQIIRLHNHGLKRTINLNNDHFGGVSVVKTALPLPGPTLAYSSFPQEAYFEITILSPSYYDVGNEELIGKLKEDKVEGDKTKLIKDDYNARMSNSESLVHVLKSDNHGYGMKGIDEMKHVGKNNEGVVLSVGLARGGNLPMRLPGSHPGSIGFNSNGSVFLDGIKLVLESKTQEWGKPNMVIGCGYNPIKKNVFFTVDSQLVHEVHCKSEAFSTPLYPTLAANSDTTFLVNLGQCIFKYAPANLQRTPNPCFVGSLQNSPSLGFDSKELFSMGRLDPQWLNSNTTRSTASNGAISEGLDYYGEESESELFEITLDGFVKSPYRHQ</sequence>
<dbReference type="PANTHER" id="PTHR44991:SF1">
    <property type="entry name" value="IMMUNOGLOBULIN SUPERFAMILY MEMBER 5"/>
    <property type="match status" value="1"/>
</dbReference>
<evidence type="ECO:0000313" key="3">
    <source>
        <dbReference type="EMBL" id="GAA0147207.1"/>
    </source>
</evidence>
<organism evidence="3 4">
    <name type="scientific">Lithospermum erythrorhizon</name>
    <name type="common">Purple gromwell</name>
    <name type="synonym">Lithospermum officinale var. erythrorhizon</name>
    <dbReference type="NCBI Taxonomy" id="34254"/>
    <lineage>
        <taxon>Eukaryota</taxon>
        <taxon>Viridiplantae</taxon>
        <taxon>Streptophyta</taxon>
        <taxon>Embryophyta</taxon>
        <taxon>Tracheophyta</taxon>
        <taxon>Spermatophyta</taxon>
        <taxon>Magnoliopsida</taxon>
        <taxon>eudicotyledons</taxon>
        <taxon>Gunneridae</taxon>
        <taxon>Pentapetalae</taxon>
        <taxon>asterids</taxon>
        <taxon>lamiids</taxon>
        <taxon>Boraginales</taxon>
        <taxon>Boraginaceae</taxon>
        <taxon>Boraginoideae</taxon>
        <taxon>Lithospermeae</taxon>
        <taxon>Lithospermum</taxon>
    </lineage>
</organism>
<dbReference type="EMBL" id="BAABME010031815">
    <property type="protein sequence ID" value="GAA0147207.1"/>
    <property type="molecule type" value="Genomic_DNA"/>
</dbReference>
<name>A0AAV3PB50_LITER</name>
<protein>
    <recommendedName>
        <fullName evidence="2">SPRY domain-containing protein</fullName>
    </recommendedName>
</protein>
<keyword evidence="1" id="KW-1133">Transmembrane helix</keyword>
<dbReference type="SMART" id="SM00449">
    <property type="entry name" value="SPRY"/>
    <property type="match status" value="1"/>
</dbReference>
<dbReference type="Pfam" id="PF00622">
    <property type="entry name" value="SPRY"/>
    <property type="match status" value="1"/>
</dbReference>
<gene>
    <name evidence="3" type="ORF">LIER_42943</name>
</gene>
<keyword evidence="1" id="KW-0812">Transmembrane</keyword>
<dbReference type="InterPro" id="IPR003877">
    <property type="entry name" value="SPRY_dom"/>
</dbReference>
<evidence type="ECO:0000259" key="2">
    <source>
        <dbReference type="SMART" id="SM00449"/>
    </source>
</evidence>
<feature type="transmembrane region" description="Helical" evidence="1">
    <location>
        <begin position="7"/>
        <end position="26"/>
    </location>
</feature>
<dbReference type="Gene3D" id="2.60.120.920">
    <property type="match status" value="1"/>
</dbReference>
<dbReference type="AlphaFoldDB" id="A0AAV3PB50"/>